<dbReference type="AlphaFoldDB" id="A0A8H6LVJ2"/>
<dbReference type="OrthoDB" id="2834669at2759"/>
<keyword evidence="2" id="KW-1185">Reference proteome</keyword>
<organism evidence="1 2">
    <name type="scientific">Ephemerocybe angulata</name>
    <dbReference type="NCBI Taxonomy" id="980116"/>
    <lineage>
        <taxon>Eukaryota</taxon>
        <taxon>Fungi</taxon>
        <taxon>Dikarya</taxon>
        <taxon>Basidiomycota</taxon>
        <taxon>Agaricomycotina</taxon>
        <taxon>Agaricomycetes</taxon>
        <taxon>Agaricomycetidae</taxon>
        <taxon>Agaricales</taxon>
        <taxon>Agaricineae</taxon>
        <taxon>Psathyrellaceae</taxon>
        <taxon>Ephemerocybe</taxon>
    </lineage>
</organism>
<reference evidence="1 2" key="1">
    <citation type="submission" date="2020-07" db="EMBL/GenBank/DDBJ databases">
        <title>Comparative genomics of pyrophilous fungi reveals a link between fire events and developmental genes.</title>
        <authorList>
            <consortium name="DOE Joint Genome Institute"/>
            <person name="Steindorff A.S."/>
            <person name="Carver A."/>
            <person name="Calhoun S."/>
            <person name="Stillman K."/>
            <person name="Liu H."/>
            <person name="Lipzen A."/>
            <person name="Pangilinan J."/>
            <person name="Labutti K."/>
            <person name="Bruns T.D."/>
            <person name="Grigoriev I.V."/>
        </authorList>
    </citation>
    <scope>NUCLEOTIDE SEQUENCE [LARGE SCALE GENOMIC DNA]</scope>
    <source>
        <strain evidence="1 2">CBS 144469</strain>
    </source>
</reference>
<dbReference type="Proteomes" id="UP000521943">
    <property type="component" value="Unassembled WGS sequence"/>
</dbReference>
<comment type="caution">
    <text evidence="1">The sequence shown here is derived from an EMBL/GenBank/DDBJ whole genome shotgun (WGS) entry which is preliminary data.</text>
</comment>
<accession>A0A8H6LVJ2</accession>
<protein>
    <submittedName>
        <fullName evidence="1">Uncharacterized protein</fullName>
    </submittedName>
</protein>
<gene>
    <name evidence="1" type="ORF">DFP72DRAFT_925857</name>
</gene>
<sequence>MDLPEEILGEILSHIRSDGTSALAGLQIALTCKSLYQDFQPVIAALRTKLLSEAQRKNELRFDNPGADQRIRTVRFVTRSCDDSDTIWSLIHLLSGKDGLNGVCTFILLLLVDDEWLQWNPRGQTAWSRAMLKLLELLVQHPGIELVIDGELHSTTPPSFFNWASFGDDDQPFKHTLFNHHPYIPDSPTALAVDDRKTHQAPTTPLDDASQLLGDRLASTPFTIQSVAEWIDDLGHTMQSTLVPQALVYSVPPLAMAGARTTNIKLRRLAFHPVMYSHINLLTLRVFDSLTHLELHRCKLIEPDWQAVLPTWTFTRLSHLHLTTSSAIGKPMILFLQRHPSIVDAKLFLRAAFKVADQPCMGGESPSRVLPNLQNLEAYPIGLHQLTQSFTLPALNIVAVRQIQNDDADFAEVTTSLSLLPLRAPSLHHLSLNMAYVKESLNDWLRSATSTSPTERGDSTHTSNLHDVLSGLKNVKSLTLTVHQTRTVRSSQWPPDIYVLPELVVDFVAVFPSLEKVVLQRLFYNPPREERPMFWASIRRVWDVASSLQRLELSGVGGAVTVPCVWVMGEREPSPGFDAYFPA</sequence>
<evidence type="ECO:0000313" key="1">
    <source>
        <dbReference type="EMBL" id="KAF6745488.1"/>
    </source>
</evidence>
<evidence type="ECO:0000313" key="2">
    <source>
        <dbReference type="Proteomes" id="UP000521943"/>
    </source>
</evidence>
<proteinExistence type="predicted"/>
<dbReference type="EMBL" id="JACGCI010000105">
    <property type="protein sequence ID" value="KAF6745488.1"/>
    <property type="molecule type" value="Genomic_DNA"/>
</dbReference>
<name>A0A8H6LVJ2_9AGAR</name>
<dbReference type="SUPFAM" id="SSF52047">
    <property type="entry name" value="RNI-like"/>
    <property type="match status" value="1"/>
</dbReference>